<comment type="caution">
    <text evidence="3">The sequence shown here is derived from an EMBL/GenBank/DDBJ whole genome shotgun (WGS) entry which is preliminary data.</text>
</comment>
<feature type="region of interest" description="Disordered" evidence="1">
    <location>
        <begin position="1"/>
        <end position="23"/>
    </location>
</feature>
<organism evidence="3 4">
    <name type="scientific">Catellatospora bangladeshensis</name>
    <dbReference type="NCBI Taxonomy" id="310355"/>
    <lineage>
        <taxon>Bacteria</taxon>
        <taxon>Bacillati</taxon>
        <taxon>Actinomycetota</taxon>
        <taxon>Actinomycetes</taxon>
        <taxon>Micromonosporales</taxon>
        <taxon>Micromonosporaceae</taxon>
        <taxon>Catellatospora</taxon>
    </lineage>
</organism>
<dbReference type="Proteomes" id="UP000601223">
    <property type="component" value="Unassembled WGS sequence"/>
</dbReference>
<name>A0A8J3JBK3_9ACTN</name>
<sequence>MSYPPPAPDYPPPYPAQPQYAPAPAPKKSRTGMWIAIIVGVLVVCCGGGGIAAYVVYDKAQDTASQLEDDLNNIIASASAQANPPAAKITVVAPATLAGRKPVTDAELKTLAETMKSGFQAAVPAASNAVAGFYGDAAKKDLVMIFAASARMGDPEKELDDAFKGMATSGLTATGIAEVPAGPLGGTAKCGSATAEGVPMAICAWADSGSLGMVVWYFKTVGEVKAELIEVRGQIEQKS</sequence>
<dbReference type="EMBL" id="BONF01000007">
    <property type="protein sequence ID" value="GIF79604.1"/>
    <property type="molecule type" value="Genomic_DNA"/>
</dbReference>
<gene>
    <name evidence="3" type="ORF">Cba03nite_09530</name>
</gene>
<dbReference type="RefSeq" id="WP_203742299.1">
    <property type="nucleotide sequence ID" value="NZ_BONF01000007.1"/>
</dbReference>
<keyword evidence="2" id="KW-1133">Transmembrane helix</keyword>
<keyword evidence="2" id="KW-0812">Transmembrane</keyword>
<feature type="transmembrane region" description="Helical" evidence="2">
    <location>
        <begin position="33"/>
        <end position="57"/>
    </location>
</feature>
<accession>A0A8J3JBK3</accession>
<protein>
    <submittedName>
        <fullName evidence="3">Uncharacterized protein</fullName>
    </submittedName>
</protein>
<evidence type="ECO:0000256" key="1">
    <source>
        <dbReference type="SAM" id="MobiDB-lite"/>
    </source>
</evidence>
<proteinExistence type="predicted"/>
<keyword evidence="4" id="KW-1185">Reference proteome</keyword>
<dbReference type="AlphaFoldDB" id="A0A8J3JBK3"/>
<evidence type="ECO:0000313" key="4">
    <source>
        <dbReference type="Proteomes" id="UP000601223"/>
    </source>
</evidence>
<keyword evidence="2" id="KW-0472">Membrane</keyword>
<evidence type="ECO:0000256" key="2">
    <source>
        <dbReference type="SAM" id="Phobius"/>
    </source>
</evidence>
<reference evidence="3 4" key="1">
    <citation type="submission" date="2021-01" db="EMBL/GenBank/DDBJ databases">
        <title>Whole genome shotgun sequence of Catellatospora bangladeshensis NBRC 107357.</title>
        <authorList>
            <person name="Komaki H."/>
            <person name="Tamura T."/>
        </authorList>
    </citation>
    <scope>NUCLEOTIDE SEQUENCE [LARGE SCALE GENOMIC DNA]</scope>
    <source>
        <strain evidence="3 4">NBRC 107357</strain>
    </source>
</reference>
<evidence type="ECO:0000313" key="3">
    <source>
        <dbReference type="EMBL" id="GIF79604.1"/>
    </source>
</evidence>